<proteinExistence type="predicted"/>
<accession>A0A3B1DHH0</accession>
<dbReference type="EMBL" id="UOGL01000406">
    <property type="protein sequence ID" value="VAX40162.1"/>
    <property type="molecule type" value="Genomic_DNA"/>
</dbReference>
<dbReference type="AlphaFoldDB" id="A0A3B1DHH0"/>
<reference evidence="1" key="1">
    <citation type="submission" date="2018-06" db="EMBL/GenBank/DDBJ databases">
        <authorList>
            <person name="Zhirakovskaya E."/>
        </authorList>
    </citation>
    <scope>NUCLEOTIDE SEQUENCE</scope>
</reference>
<organism evidence="1">
    <name type="scientific">hydrothermal vent metagenome</name>
    <dbReference type="NCBI Taxonomy" id="652676"/>
    <lineage>
        <taxon>unclassified sequences</taxon>
        <taxon>metagenomes</taxon>
        <taxon>ecological metagenomes</taxon>
    </lineage>
</organism>
<name>A0A3B1DHH0_9ZZZZ</name>
<gene>
    <name evidence="1" type="ORF">MNBD_PLANCTO02-1899</name>
</gene>
<evidence type="ECO:0000313" key="1">
    <source>
        <dbReference type="EMBL" id="VAX40162.1"/>
    </source>
</evidence>
<protein>
    <submittedName>
        <fullName evidence="1">Uncharacterized protein</fullName>
    </submittedName>
</protein>
<sequence>MTVAFVKFGLPRQFRCLDRAATRGFGEIFQLILMLASKFSILARCVSEESAACFLSHAIEFG</sequence>